<sequence>MLPENEKLIVRDLPSGTWYDMIIAAQNDAGKREAEFSFATLTETGATIEPLHTYESRMSSIYGVSGSGNSFTMIASMLDDPMIFIPAVCTVIVLVVVISTSIFLYLMRIRQETLQQIAVDESCYIILESWDPNCLELERLADILYKCK</sequence>
<keyword evidence="2" id="KW-0812">Transmembrane</keyword>
<evidence type="ECO:0000313" key="10">
    <source>
        <dbReference type="EMBL" id="KPM09914.1"/>
    </source>
</evidence>
<dbReference type="GO" id="GO:0007155">
    <property type="term" value="P:cell adhesion"/>
    <property type="evidence" value="ECO:0007669"/>
    <property type="project" value="UniProtKB-KW"/>
</dbReference>
<comment type="caution">
    <text evidence="10">The sequence shown here is derived from an EMBL/GenBank/DDBJ whole genome shotgun (WGS) entry which is preliminary data.</text>
</comment>
<evidence type="ECO:0000256" key="8">
    <source>
        <dbReference type="ARBA" id="ARBA00023319"/>
    </source>
</evidence>
<dbReference type="AlphaFoldDB" id="A0A132AG07"/>
<keyword evidence="6" id="KW-0472">Membrane</keyword>
<keyword evidence="7" id="KW-1015">Disulfide bond</keyword>
<evidence type="ECO:0000256" key="4">
    <source>
        <dbReference type="ARBA" id="ARBA00022889"/>
    </source>
</evidence>
<gene>
    <name evidence="10" type="ORF">QR98_0084600</name>
</gene>
<dbReference type="OrthoDB" id="5969272at2759"/>
<dbReference type="Pfam" id="PF25059">
    <property type="entry name" value="FN3_DSCAM-DSCAML_C"/>
    <property type="match status" value="1"/>
</dbReference>
<evidence type="ECO:0000256" key="6">
    <source>
        <dbReference type="ARBA" id="ARBA00023136"/>
    </source>
</evidence>
<accession>A0A132AG07</accession>
<evidence type="ECO:0000256" key="3">
    <source>
        <dbReference type="ARBA" id="ARBA00022729"/>
    </source>
</evidence>
<evidence type="ECO:0000256" key="1">
    <source>
        <dbReference type="ARBA" id="ARBA00004167"/>
    </source>
</evidence>
<dbReference type="VEuPathDB" id="VectorBase:SSCA002657"/>
<name>A0A132AG07_SARSC</name>
<keyword evidence="8" id="KW-0393">Immunoglobulin domain</keyword>
<reference evidence="10 11" key="1">
    <citation type="journal article" date="2015" name="Parasit. Vectors">
        <title>Draft genome of the scabies mite.</title>
        <authorList>
            <person name="Rider S.D.Jr."/>
            <person name="Morgan M.S."/>
            <person name="Arlian L.G."/>
        </authorList>
    </citation>
    <scope>NUCLEOTIDE SEQUENCE [LARGE SCALE GENOMIC DNA]</scope>
    <source>
        <strain evidence="10">Arlian Lab</strain>
    </source>
</reference>
<dbReference type="EMBL" id="JXLN01014242">
    <property type="protein sequence ID" value="KPM09914.1"/>
    <property type="molecule type" value="Genomic_DNA"/>
</dbReference>
<feature type="domain" description="DSCAM/DSCAML C-terminal" evidence="9">
    <location>
        <begin position="4"/>
        <end position="50"/>
    </location>
</feature>
<dbReference type="InterPro" id="IPR056754">
    <property type="entry name" value="DSCAM/DSCAML_C"/>
</dbReference>
<organism evidence="10 11">
    <name type="scientific">Sarcoptes scabiei</name>
    <name type="common">Itch mite</name>
    <name type="synonym">Acarus scabiei</name>
    <dbReference type="NCBI Taxonomy" id="52283"/>
    <lineage>
        <taxon>Eukaryota</taxon>
        <taxon>Metazoa</taxon>
        <taxon>Ecdysozoa</taxon>
        <taxon>Arthropoda</taxon>
        <taxon>Chelicerata</taxon>
        <taxon>Arachnida</taxon>
        <taxon>Acari</taxon>
        <taxon>Acariformes</taxon>
        <taxon>Sarcoptiformes</taxon>
        <taxon>Astigmata</taxon>
        <taxon>Psoroptidia</taxon>
        <taxon>Sarcoptoidea</taxon>
        <taxon>Sarcoptidae</taxon>
        <taxon>Sarcoptinae</taxon>
        <taxon>Sarcoptes</taxon>
    </lineage>
</organism>
<dbReference type="Proteomes" id="UP000616769">
    <property type="component" value="Unassembled WGS sequence"/>
</dbReference>
<evidence type="ECO:0000313" key="11">
    <source>
        <dbReference type="Proteomes" id="UP000616769"/>
    </source>
</evidence>
<evidence type="ECO:0000256" key="5">
    <source>
        <dbReference type="ARBA" id="ARBA00022989"/>
    </source>
</evidence>
<dbReference type="GO" id="GO:0016020">
    <property type="term" value="C:membrane"/>
    <property type="evidence" value="ECO:0007669"/>
    <property type="project" value="UniProtKB-SubCell"/>
</dbReference>
<protein>
    <recommendedName>
        <fullName evidence="9">DSCAM/DSCAML C-terminal domain-containing protein</fullName>
    </recommendedName>
</protein>
<evidence type="ECO:0000256" key="7">
    <source>
        <dbReference type="ARBA" id="ARBA00023157"/>
    </source>
</evidence>
<keyword evidence="5" id="KW-1133">Transmembrane helix</keyword>
<comment type="subcellular location">
    <subcellularLocation>
        <location evidence="1">Membrane</location>
        <topology evidence="1">Single-pass membrane protein</topology>
    </subcellularLocation>
</comment>
<keyword evidence="3" id="KW-0732">Signal</keyword>
<keyword evidence="4" id="KW-0130">Cell adhesion</keyword>
<proteinExistence type="predicted"/>
<evidence type="ECO:0000256" key="2">
    <source>
        <dbReference type="ARBA" id="ARBA00022692"/>
    </source>
</evidence>
<evidence type="ECO:0000259" key="9">
    <source>
        <dbReference type="Pfam" id="PF25059"/>
    </source>
</evidence>